<dbReference type="Proteomes" id="UP000812287">
    <property type="component" value="Unassembled WGS sequence"/>
</dbReference>
<sequence>MSLSTIHEFFLFAQPDPMLVIVIYSVGAFEIAVTIASLLFGGEPALRLFSLMLWVQFWKYANGYQRDPWYIKAIVATVFSGNLFHQVCLNHSLYTYTVTHWGDVDVLLSIPWSFLGLVTASGCVAFVVQSFYVYRIWKLSNGSYLLIFPLAAISMAEFIVNMYAVDAGRRITVYTEQVKIKDKYHDYSSGFACILIMQHGSTADNYHTVHLGQDYDRPPIL</sequence>
<proteinExistence type="predicted"/>
<keyword evidence="1" id="KW-1133">Transmembrane helix</keyword>
<keyword evidence="1" id="KW-0472">Membrane</keyword>
<dbReference type="OrthoDB" id="2900275at2759"/>
<evidence type="ECO:0000313" key="3">
    <source>
        <dbReference type="Proteomes" id="UP000812287"/>
    </source>
</evidence>
<feature type="transmembrane region" description="Helical" evidence="1">
    <location>
        <begin position="107"/>
        <end position="132"/>
    </location>
</feature>
<dbReference type="AlphaFoldDB" id="A0A9P7VEZ7"/>
<feature type="non-terminal residue" evidence="2">
    <location>
        <position position="221"/>
    </location>
</feature>
<protein>
    <submittedName>
        <fullName evidence="2">Uncharacterized protein</fullName>
    </submittedName>
</protein>
<evidence type="ECO:0000313" key="2">
    <source>
        <dbReference type="EMBL" id="KAG7439367.1"/>
    </source>
</evidence>
<dbReference type="EMBL" id="MU250598">
    <property type="protein sequence ID" value="KAG7439367.1"/>
    <property type="molecule type" value="Genomic_DNA"/>
</dbReference>
<dbReference type="GeneID" id="66113014"/>
<dbReference type="RefSeq" id="XP_043032867.1">
    <property type="nucleotide sequence ID" value="XM_043190717.1"/>
</dbReference>
<comment type="caution">
    <text evidence="2">The sequence shown here is derived from an EMBL/GenBank/DDBJ whole genome shotgun (WGS) entry which is preliminary data.</text>
</comment>
<reference evidence="2" key="1">
    <citation type="submission" date="2020-11" db="EMBL/GenBank/DDBJ databases">
        <title>Adaptations for nitrogen fixation in a non-lichenized fungal sporocarp promotes dispersal by wood-feeding termites.</title>
        <authorList>
            <consortium name="DOE Joint Genome Institute"/>
            <person name="Koch R.A."/>
            <person name="Yoon G."/>
            <person name="Arayal U."/>
            <person name="Lail K."/>
            <person name="Amirebrahimi M."/>
            <person name="Labutti K."/>
            <person name="Lipzen A."/>
            <person name="Riley R."/>
            <person name="Barry K."/>
            <person name="Henrissat B."/>
            <person name="Grigoriev I.V."/>
            <person name="Herr J.R."/>
            <person name="Aime M.C."/>
        </authorList>
    </citation>
    <scope>NUCLEOTIDE SEQUENCE</scope>
    <source>
        <strain evidence="2">MCA 3950</strain>
    </source>
</reference>
<keyword evidence="1" id="KW-0812">Transmembrane</keyword>
<feature type="transmembrane region" description="Helical" evidence="1">
    <location>
        <begin position="20"/>
        <end position="42"/>
    </location>
</feature>
<gene>
    <name evidence="2" type="ORF">BT62DRAFT_998327</name>
</gene>
<keyword evidence="3" id="KW-1185">Reference proteome</keyword>
<feature type="transmembrane region" description="Helical" evidence="1">
    <location>
        <begin position="144"/>
        <end position="164"/>
    </location>
</feature>
<organism evidence="2 3">
    <name type="scientific">Guyanagaster necrorhizus</name>
    <dbReference type="NCBI Taxonomy" id="856835"/>
    <lineage>
        <taxon>Eukaryota</taxon>
        <taxon>Fungi</taxon>
        <taxon>Dikarya</taxon>
        <taxon>Basidiomycota</taxon>
        <taxon>Agaricomycotina</taxon>
        <taxon>Agaricomycetes</taxon>
        <taxon>Agaricomycetidae</taxon>
        <taxon>Agaricales</taxon>
        <taxon>Marasmiineae</taxon>
        <taxon>Physalacriaceae</taxon>
        <taxon>Guyanagaster</taxon>
    </lineage>
</organism>
<accession>A0A9P7VEZ7</accession>
<name>A0A9P7VEZ7_9AGAR</name>
<evidence type="ECO:0000256" key="1">
    <source>
        <dbReference type="SAM" id="Phobius"/>
    </source>
</evidence>